<comment type="caution">
    <text evidence="2">The sequence shown here is derived from an EMBL/GenBank/DDBJ whole genome shotgun (WGS) entry which is preliminary data.</text>
</comment>
<name>A0ABR2SQV1_9ROSI</name>
<protein>
    <submittedName>
        <fullName evidence="2">Uncharacterized protein</fullName>
    </submittedName>
</protein>
<keyword evidence="3" id="KW-1185">Reference proteome</keyword>
<evidence type="ECO:0000313" key="2">
    <source>
        <dbReference type="EMBL" id="KAK9027381.1"/>
    </source>
</evidence>
<reference evidence="2 3" key="1">
    <citation type="journal article" date="2024" name="G3 (Bethesda)">
        <title>Genome assembly of Hibiscus sabdariffa L. provides insights into metabolisms of medicinal natural products.</title>
        <authorList>
            <person name="Kim T."/>
        </authorList>
    </citation>
    <scope>NUCLEOTIDE SEQUENCE [LARGE SCALE GENOMIC DNA]</scope>
    <source>
        <strain evidence="2">TK-2024</strain>
        <tissue evidence="2">Old leaves</tissue>
    </source>
</reference>
<feature type="compositionally biased region" description="Low complexity" evidence="1">
    <location>
        <begin position="98"/>
        <end position="108"/>
    </location>
</feature>
<proteinExistence type="predicted"/>
<feature type="region of interest" description="Disordered" evidence="1">
    <location>
        <begin position="98"/>
        <end position="124"/>
    </location>
</feature>
<dbReference type="Proteomes" id="UP001396334">
    <property type="component" value="Unassembled WGS sequence"/>
</dbReference>
<dbReference type="EMBL" id="JBBPBN010000012">
    <property type="protein sequence ID" value="KAK9027381.1"/>
    <property type="molecule type" value="Genomic_DNA"/>
</dbReference>
<gene>
    <name evidence="2" type="ORF">V6N11_067217</name>
</gene>
<sequence length="124" mass="13459">MLLGNLRDLVIRQHGRPTDPFATMLSHHYAKYRCVEMPADLNAVMFVCSLFNSKVGIGTGTGTGTGVGVENLVSIQRSDFNRGLQLYTLEWQIRSTASANSNTTSSRSQGEIPVASSHSKSLLS</sequence>
<evidence type="ECO:0000313" key="3">
    <source>
        <dbReference type="Proteomes" id="UP001396334"/>
    </source>
</evidence>
<organism evidence="2 3">
    <name type="scientific">Hibiscus sabdariffa</name>
    <name type="common">roselle</name>
    <dbReference type="NCBI Taxonomy" id="183260"/>
    <lineage>
        <taxon>Eukaryota</taxon>
        <taxon>Viridiplantae</taxon>
        <taxon>Streptophyta</taxon>
        <taxon>Embryophyta</taxon>
        <taxon>Tracheophyta</taxon>
        <taxon>Spermatophyta</taxon>
        <taxon>Magnoliopsida</taxon>
        <taxon>eudicotyledons</taxon>
        <taxon>Gunneridae</taxon>
        <taxon>Pentapetalae</taxon>
        <taxon>rosids</taxon>
        <taxon>malvids</taxon>
        <taxon>Malvales</taxon>
        <taxon>Malvaceae</taxon>
        <taxon>Malvoideae</taxon>
        <taxon>Hibiscus</taxon>
    </lineage>
</organism>
<accession>A0ABR2SQV1</accession>
<evidence type="ECO:0000256" key="1">
    <source>
        <dbReference type="SAM" id="MobiDB-lite"/>
    </source>
</evidence>